<evidence type="ECO:0000313" key="4">
    <source>
        <dbReference type="Proteomes" id="UP001188597"/>
    </source>
</evidence>
<dbReference type="Proteomes" id="UP001188597">
    <property type="component" value="Unassembled WGS sequence"/>
</dbReference>
<dbReference type="GO" id="GO:0005829">
    <property type="term" value="C:cytosol"/>
    <property type="evidence" value="ECO:0007669"/>
    <property type="project" value="TreeGrafter"/>
</dbReference>
<keyword evidence="4" id="KW-1185">Reference proteome</keyword>
<dbReference type="Gene3D" id="3.40.50.620">
    <property type="entry name" value="HUPs"/>
    <property type="match status" value="1"/>
</dbReference>
<dbReference type="AlphaFoldDB" id="A0AA88S5S2"/>
<protein>
    <recommendedName>
        <fullName evidence="5">Cytoplasmic tRNA 2-thiolation protein 2</fullName>
    </recommendedName>
</protein>
<dbReference type="InterPro" id="IPR019407">
    <property type="entry name" value="CTU2"/>
</dbReference>
<proteinExistence type="predicted"/>
<organism evidence="3 4">
    <name type="scientific">Escallonia herrerae</name>
    <dbReference type="NCBI Taxonomy" id="1293975"/>
    <lineage>
        <taxon>Eukaryota</taxon>
        <taxon>Viridiplantae</taxon>
        <taxon>Streptophyta</taxon>
        <taxon>Embryophyta</taxon>
        <taxon>Tracheophyta</taxon>
        <taxon>Spermatophyta</taxon>
        <taxon>Magnoliopsida</taxon>
        <taxon>eudicotyledons</taxon>
        <taxon>Gunneridae</taxon>
        <taxon>Pentapetalae</taxon>
        <taxon>asterids</taxon>
        <taxon>campanulids</taxon>
        <taxon>Escalloniales</taxon>
        <taxon>Escalloniaceae</taxon>
        <taxon>Escallonia</taxon>
    </lineage>
</organism>
<name>A0AA88S5S2_9ASTE</name>
<dbReference type="GO" id="GO:0002143">
    <property type="term" value="P:tRNA wobble position uridine thiolation"/>
    <property type="evidence" value="ECO:0007669"/>
    <property type="project" value="TreeGrafter"/>
</dbReference>
<evidence type="ECO:0000256" key="1">
    <source>
        <dbReference type="ARBA" id="ARBA00022490"/>
    </source>
</evidence>
<evidence type="ECO:0000256" key="2">
    <source>
        <dbReference type="ARBA" id="ARBA00022694"/>
    </source>
</evidence>
<accession>A0AA88S5S2</accession>
<evidence type="ECO:0000313" key="3">
    <source>
        <dbReference type="EMBL" id="KAK2996606.1"/>
    </source>
</evidence>
<gene>
    <name evidence="3" type="ORF">RJ639_025921</name>
</gene>
<keyword evidence="2" id="KW-0819">tRNA processing</keyword>
<comment type="caution">
    <text evidence="3">The sequence shown here is derived from an EMBL/GenBank/DDBJ whole genome shotgun (WGS) entry which is preliminary data.</text>
</comment>
<dbReference type="EMBL" id="JAVXUP010004876">
    <property type="protein sequence ID" value="KAK2996606.1"/>
    <property type="molecule type" value="Genomic_DNA"/>
</dbReference>
<dbReference type="PANTHER" id="PTHR20882">
    <property type="entry name" value="CYTOPLASMIC TRNA 2-THIOLATION PROTEIN 2"/>
    <property type="match status" value="1"/>
</dbReference>
<evidence type="ECO:0008006" key="5">
    <source>
        <dbReference type="Google" id="ProtNLM"/>
    </source>
</evidence>
<dbReference type="InterPro" id="IPR014729">
    <property type="entry name" value="Rossmann-like_a/b/a_fold"/>
</dbReference>
<dbReference type="PANTHER" id="PTHR20882:SF14">
    <property type="entry name" value="CYTOPLASMIC TRNA 2-THIOLATION PROTEIN 2"/>
    <property type="match status" value="1"/>
</dbReference>
<reference evidence="3" key="1">
    <citation type="submission" date="2022-12" db="EMBL/GenBank/DDBJ databases">
        <title>Draft genome assemblies for two species of Escallonia (Escalloniales).</title>
        <authorList>
            <person name="Chanderbali A."/>
            <person name="Dervinis C."/>
            <person name="Anghel I."/>
            <person name="Soltis D."/>
            <person name="Soltis P."/>
            <person name="Zapata F."/>
        </authorList>
    </citation>
    <scope>NUCLEOTIDE SEQUENCE</scope>
    <source>
        <strain evidence="3">UCBG64.0493</strain>
        <tissue evidence="3">Leaf</tissue>
    </source>
</reference>
<dbReference type="GO" id="GO:0000049">
    <property type="term" value="F:tRNA binding"/>
    <property type="evidence" value="ECO:0007669"/>
    <property type="project" value="InterPro"/>
</dbReference>
<sequence length="572" mass="63332">MSIGINRVALQFVHEIQHKAQKNFDASASRDRSLPVFGVGAAFIDESAICPVSSNEFDEALEDMRLIVTNLAPPRKKFHVVPIESVYSSDCCNGRDRLKELLNAVSDVTGREDLLVHLRMLCLQKIALENGYTKLVFGSCTSRIACHILAATVKSTLFLMPKERRSACCRSNGRPLTCAKKGGFALSREVWESSERLIFDLRILDGCSRAFAKPAFSIAGGQRAAATQYSRSSTLRLLLHQPRGSVSEDLCFAETYPASFVYQRLENWDCSEAVEVVQGWALEVEIMREESTGSPLAWFMPNESPALEEGKWLSAGTALPLVGMLTCHCGVKTSKRFGKFLGYHRMIQGKGNSIFGSLGRGYSLAADIQYVDARWEIPVVLPLRDCLMQELNVLCMLDSLKTVEVFNGSRVGINGLVTSFVKLLQEENPSRECTIARTAGKLTPFHFNKIPEADDCNDHLAIQRRQKKFNLKPNESLPPESFCPICSSPLNNSFTSVSGCENGHRSPEDFIATCCTSCQFQILPSEPSALGHFCSILPQQIVDQAKDGSCGNQRWLREQIKDCLLSDSEDGT</sequence>
<keyword evidence="1" id="KW-0963">Cytoplasm</keyword>
<dbReference type="GO" id="GO:0016783">
    <property type="term" value="F:sulfurtransferase activity"/>
    <property type="evidence" value="ECO:0007669"/>
    <property type="project" value="TreeGrafter"/>
</dbReference>